<sequence>MKPRIALLLALLFIAPLCLAQTTRMDSLLLSFKAAGFDNAVQPASIELENYQEKIIPQLIALLSSKAYVKLQNTTFLIYPGNKALVMTHGSIIPYELDYVSVRAGWLLEQLTFNDFGYRTKGVDSDTYSRIMASYFAPGGHPVAQMRWQYKLSKKQIAHNRSILALKVKKWWQANHAGYTRFAALKAALQATYPYRVLLALQYLSRPETDCDNLKELYTTEVLPLLETLKQSANEAIRSKAVECLNDNPISNP</sequence>
<accession>A0A4Y8S8B6</accession>
<evidence type="ECO:0000313" key="3">
    <source>
        <dbReference type="Proteomes" id="UP000297540"/>
    </source>
</evidence>
<protein>
    <recommendedName>
        <fullName evidence="4">HEAT repeat domain-containing protein</fullName>
    </recommendedName>
</protein>
<evidence type="ECO:0000256" key="1">
    <source>
        <dbReference type="SAM" id="SignalP"/>
    </source>
</evidence>
<keyword evidence="1" id="KW-0732">Signal</keyword>
<dbReference type="RefSeq" id="WP_133234411.1">
    <property type="nucleotide sequence ID" value="NZ_SOZE01000026.1"/>
</dbReference>
<proteinExistence type="predicted"/>
<dbReference type="AlphaFoldDB" id="A0A4Y8S8B6"/>
<reference evidence="2 3" key="1">
    <citation type="journal article" date="2017" name="Int. J. Syst. Evol. Microbiol.">
        <title>Mucilaginibacterpsychrotolerans sp. nov., isolated from peatlands.</title>
        <authorList>
            <person name="Deng Y."/>
            <person name="Shen L."/>
            <person name="Xu B."/>
            <person name="Liu Y."/>
            <person name="Gu Z."/>
            <person name="Liu H."/>
            <person name="Zhou Y."/>
        </authorList>
    </citation>
    <scope>NUCLEOTIDE SEQUENCE [LARGE SCALE GENOMIC DNA]</scope>
    <source>
        <strain evidence="2 3">NH7-4</strain>
    </source>
</reference>
<feature type="signal peptide" evidence="1">
    <location>
        <begin position="1"/>
        <end position="20"/>
    </location>
</feature>
<dbReference type="Proteomes" id="UP000297540">
    <property type="component" value="Unassembled WGS sequence"/>
</dbReference>
<feature type="chain" id="PRO_5021225706" description="HEAT repeat domain-containing protein" evidence="1">
    <location>
        <begin position="21"/>
        <end position="253"/>
    </location>
</feature>
<gene>
    <name evidence="2" type="ORF">E2R66_20965</name>
</gene>
<organism evidence="2 3">
    <name type="scientific">Mucilaginibacter psychrotolerans</name>
    <dbReference type="NCBI Taxonomy" id="1524096"/>
    <lineage>
        <taxon>Bacteria</taxon>
        <taxon>Pseudomonadati</taxon>
        <taxon>Bacteroidota</taxon>
        <taxon>Sphingobacteriia</taxon>
        <taxon>Sphingobacteriales</taxon>
        <taxon>Sphingobacteriaceae</taxon>
        <taxon>Mucilaginibacter</taxon>
    </lineage>
</organism>
<evidence type="ECO:0008006" key="4">
    <source>
        <dbReference type="Google" id="ProtNLM"/>
    </source>
</evidence>
<dbReference type="EMBL" id="SOZE01000026">
    <property type="protein sequence ID" value="TFF34855.1"/>
    <property type="molecule type" value="Genomic_DNA"/>
</dbReference>
<evidence type="ECO:0000313" key="2">
    <source>
        <dbReference type="EMBL" id="TFF34855.1"/>
    </source>
</evidence>
<name>A0A4Y8S8B6_9SPHI</name>
<comment type="caution">
    <text evidence="2">The sequence shown here is derived from an EMBL/GenBank/DDBJ whole genome shotgun (WGS) entry which is preliminary data.</text>
</comment>
<dbReference type="OrthoDB" id="1355274at2"/>
<keyword evidence="3" id="KW-1185">Reference proteome</keyword>